<protein>
    <submittedName>
        <fullName evidence="1">Uncharacterized protein</fullName>
    </submittedName>
</protein>
<comment type="caution">
    <text evidence="1">The sequence shown here is derived from an EMBL/GenBank/DDBJ whole genome shotgun (WGS) entry which is preliminary data.</text>
</comment>
<gene>
    <name evidence="1" type="ORF">AM231_24080</name>
</gene>
<dbReference type="RefSeq" id="WP_054404871.1">
    <property type="nucleotide sequence ID" value="NZ_LIUT01000006.1"/>
</dbReference>
<name>A0A0M1N4Q6_9BACL</name>
<sequence length="431" mass="48412">MKSHLLEWARGVVIWSASLGLYLWFGGESLRLVWWVSTILLVGGVLTSLSGPTKITISHTGSPSCIREGDPVEMTVRVTYRSILPLPWLVITDQFGGREYRKLLFPGTRRRLEYTYRLNHVPRGIWSPICSKVEWGDLFGWFRRSRGLRGAGSGLIVLPRPLEWPEAMMPAHGSELDMEAERSDRNVWNEMRGSTVRDYIPGDPMNRIHWKNSAKVGRLQSFMPHESSGARQGIVLDTSFDAYEGFDVITPEKAFEDTVSAAAGLVSRLIRSRIPYQLWMNGEAMQEQAESKANLKEIEDTWLPLASVQLTEDDLKLWNQPGFKESLRASHKNTDWAIITGGFHQGAANIGIQLLNAGSRKVTIFCTENINWSKASGQLSTISSEKLVLPNWAQEFFGKGGKLVYLYEGPAGKKPMRNGGAGHDRVQRLAR</sequence>
<dbReference type="EMBL" id="LIUT01000006">
    <property type="protein sequence ID" value="KOR77000.1"/>
    <property type="molecule type" value="Genomic_DNA"/>
</dbReference>
<evidence type="ECO:0000313" key="2">
    <source>
        <dbReference type="Proteomes" id="UP000036932"/>
    </source>
</evidence>
<dbReference type="AlphaFoldDB" id="A0A0M1N4Q6"/>
<proteinExistence type="predicted"/>
<keyword evidence="2" id="KW-1185">Reference proteome</keyword>
<dbReference type="OrthoDB" id="140416at2"/>
<reference evidence="2" key="1">
    <citation type="submission" date="2015-08" db="EMBL/GenBank/DDBJ databases">
        <title>Genome sequencing project for genomic taxonomy and phylogenomics of Bacillus-like bacteria.</title>
        <authorList>
            <person name="Liu B."/>
            <person name="Wang J."/>
            <person name="Zhu Y."/>
            <person name="Liu G."/>
            <person name="Chen Q."/>
            <person name="Chen Z."/>
            <person name="Lan J."/>
            <person name="Che J."/>
            <person name="Ge C."/>
            <person name="Shi H."/>
            <person name="Pan Z."/>
            <person name="Liu X."/>
        </authorList>
    </citation>
    <scope>NUCLEOTIDE SEQUENCE [LARGE SCALE GENOMIC DNA]</scope>
    <source>
        <strain evidence="2">FJAT-22460</strain>
    </source>
</reference>
<dbReference type="PANTHER" id="PTHR34351:SF2">
    <property type="entry name" value="DUF58 DOMAIN-CONTAINING PROTEIN"/>
    <property type="match status" value="1"/>
</dbReference>
<dbReference type="Proteomes" id="UP000036932">
    <property type="component" value="Unassembled WGS sequence"/>
</dbReference>
<dbReference type="PANTHER" id="PTHR34351">
    <property type="entry name" value="SLR1927 PROTEIN-RELATED"/>
    <property type="match status" value="1"/>
</dbReference>
<accession>A0A0M1N4Q6</accession>
<dbReference type="PATRIC" id="fig|1705565.3.peg.979"/>
<organism evidence="1 2">
    <name type="scientific">Paenibacillus solani</name>
    <dbReference type="NCBI Taxonomy" id="1705565"/>
    <lineage>
        <taxon>Bacteria</taxon>
        <taxon>Bacillati</taxon>
        <taxon>Bacillota</taxon>
        <taxon>Bacilli</taxon>
        <taxon>Bacillales</taxon>
        <taxon>Paenibacillaceae</taxon>
        <taxon>Paenibacillus</taxon>
    </lineage>
</organism>
<evidence type="ECO:0000313" key="1">
    <source>
        <dbReference type="EMBL" id="KOR77000.1"/>
    </source>
</evidence>